<dbReference type="EMBL" id="KE504178">
    <property type="protein sequence ID" value="EPS97169.1"/>
    <property type="molecule type" value="Genomic_DNA"/>
</dbReference>
<proteinExistence type="predicted"/>
<evidence type="ECO:0000313" key="6">
    <source>
        <dbReference type="EMBL" id="EPS97169.1"/>
    </source>
</evidence>
<feature type="domain" description="MYND-type" evidence="5">
    <location>
        <begin position="23"/>
        <end position="64"/>
    </location>
</feature>
<evidence type="ECO:0000313" key="7">
    <source>
        <dbReference type="Proteomes" id="UP000015241"/>
    </source>
</evidence>
<dbReference type="SUPFAM" id="SSF144232">
    <property type="entry name" value="HIT/MYND zinc finger-like"/>
    <property type="match status" value="1"/>
</dbReference>
<dbReference type="OrthoDB" id="2733483at2759"/>
<keyword evidence="1" id="KW-0479">Metal-binding</keyword>
<dbReference type="eggNOG" id="ENOG502RUZZ">
    <property type="taxonomic scope" value="Eukaryota"/>
</dbReference>
<evidence type="ECO:0000259" key="5">
    <source>
        <dbReference type="PROSITE" id="PS50865"/>
    </source>
</evidence>
<organism evidence="6 7">
    <name type="scientific">Fomitopsis schrenkii</name>
    <name type="common">Brown rot fungus</name>
    <dbReference type="NCBI Taxonomy" id="2126942"/>
    <lineage>
        <taxon>Eukaryota</taxon>
        <taxon>Fungi</taxon>
        <taxon>Dikarya</taxon>
        <taxon>Basidiomycota</taxon>
        <taxon>Agaricomycotina</taxon>
        <taxon>Agaricomycetes</taxon>
        <taxon>Polyporales</taxon>
        <taxon>Fomitopsis</taxon>
    </lineage>
</organism>
<evidence type="ECO:0000256" key="1">
    <source>
        <dbReference type="ARBA" id="ARBA00022723"/>
    </source>
</evidence>
<gene>
    <name evidence="6" type="ORF">FOMPIDRAFT_1018398</name>
</gene>
<dbReference type="Gene3D" id="6.10.140.2220">
    <property type="match status" value="1"/>
</dbReference>
<keyword evidence="3" id="KW-0862">Zinc</keyword>
<dbReference type="Pfam" id="PF01753">
    <property type="entry name" value="zf-MYND"/>
    <property type="match status" value="1"/>
</dbReference>
<dbReference type="STRING" id="743788.S8FFJ6"/>
<dbReference type="HOGENOM" id="CLU_918402_0_0_1"/>
<dbReference type="InParanoid" id="S8FFJ6"/>
<evidence type="ECO:0000256" key="2">
    <source>
        <dbReference type="ARBA" id="ARBA00022771"/>
    </source>
</evidence>
<name>S8FFJ6_FOMSC</name>
<dbReference type="GO" id="GO:0008270">
    <property type="term" value="F:zinc ion binding"/>
    <property type="evidence" value="ECO:0007669"/>
    <property type="project" value="UniProtKB-KW"/>
</dbReference>
<evidence type="ECO:0000256" key="4">
    <source>
        <dbReference type="PROSITE-ProRule" id="PRU00134"/>
    </source>
</evidence>
<reference evidence="6 7" key="1">
    <citation type="journal article" date="2012" name="Science">
        <title>The Paleozoic origin of enzymatic lignin decomposition reconstructed from 31 fungal genomes.</title>
        <authorList>
            <person name="Floudas D."/>
            <person name="Binder M."/>
            <person name="Riley R."/>
            <person name="Barry K."/>
            <person name="Blanchette R.A."/>
            <person name="Henrissat B."/>
            <person name="Martinez A.T."/>
            <person name="Otillar R."/>
            <person name="Spatafora J.W."/>
            <person name="Yadav J.S."/>
            <person name="Aerts A."/>
            <person name="Benoit I."/>
            <person name="Boyd A."/>
            <person name="Carlson A."/>
            <person name="Copeland A."/>
            <person name="Coutinho P.M."/>
            <person name="de Vries R.P."/>
            <person name="Ferreira P."/>
            <person name="Findley K."/>
            <person name="Foster B."/>
            <person name="Gaskell J."/>
            <person name="Glotzer D."/>
            <person name="Gorecki P."/>
            <person name="Heitman J."/>
            <person name="Hesse C."/>
            <person name="Hori C."/>
            <person name="Igarashi K."/>
            <person name="Jurgens J.A."/>
            <person name="Kallen N."/>
            <person name="Kersten P."/>
            <person name="Kohler A."/>
            <person name="Kuees U."/>
            <person name="Kumar T.K.A."/>
            <person name="Kuo A."/>
            <person name="LaButti K."/>
            <person name="Larrondo L.F."/>
            <person name="Lindquist E."/>
            <person name="Ling A."/>
            <person name="Lombard V."/>
            <person name="Lucas S."/>
            <person name="Lundell T."/>
            <person name="Martin R."/>
            <person name="McLaughlin D.J."/>
            <person name="Morgenstern I."/>
            <person name="Morin E."/>
            <person name="Murat C."/>
            <person name="Nagy L.G."/>
            <person name="Nolan M."/>
            <person name="Ohm R.A."/>
            <person name="Patyshakuliyeva A."/>
            <person name="Rokas A."/>
            <person name="Ruiz-Duenas F.J."/>
            <person name="Sabat G."/>
            <person name="Salamov A."/>
            <person name="Samejima M."/>
            <person name="Schmutz J."/>
            <person name="Slot J.C."/>
            <person name="St John F."/>
            <person name="Stenlid J."/>
            <person name="Sun H."/>
            <person name="Sun S."/>
            <person name="Syed K."/>
            <person name="Tsang A."/>
            <person name="Wiebenga A."/>
            <person name="Young D."/>
            <person name="Pisabarro A."/>
            <person name="Eastwood D.C."/>
            <person name="Martin F."/>
            <person name="Cullen D."/>
            <person name="Grigoriev I.V."/>
            <person name="Hibbett D.S."/>
        </authorList>
    </citation>
    <scope>NUCLEOTIDE SEQUENCE</scope>
    <source>
        <strain evidence="7">FP-58527</strain>
    </source>
</reference>
<dbReference type="PROSITE" id="PS50865">
    <property type="entry name" value="ZF_MYND_2"/>
    <property type="match status" value="1"/>
</dbReference>
<evidence type="ECO:0000256" key="3">
    <source>
        <dbReference type="ARBA" id="ARBA00022833"/>
    </source>
</evidence>
<accession>S8FFJ6</accession>
<protein>
    <recommendedName>
        <fullName evidence="5">MYND-type domain-containing protein</fullName>
    </recommendedName>
</protein>
<sequence length="303" mass="34686">MLSELIFKDIKSDANPSPKPARCEFCRKAPSEGKRLHACAQCQAVVYCSRECQKKHWKTHKLPCSKGGCYLRAVRKLDRVKAAEHEAESMPPLEQRLTLFIDFLKAHSFILARAMEAAVYGAHGGPEAFDFDRTYLLIALAYRGDCAGNPARAFSVECIDLIRYNPAKYTDDVHKNLEARRARLDGECGNRSLGSLRIMYRTAERHPEEDFKRWDVQPIFKPARARGFCIPMPPVAQQLCGDKRCSELMSASEHGLVVRHDTNEDRGPHWRWVRLTPTQLRDRGLPAVFNDSRKFDLQRTRQD</sequence>
<dbReference type="AlphaFoldDB" id="S8FFJ6"/>
<keyword evidence="7" id="KW-1185">Reference proteome</keyword>
<dbReference type="Proteomes" id="UP000015241">
    <property type="component" value="Unassembled WGS sequence"/>
</dbReference>
<dbReference type="InterPro" id="IPR002893">
    <property type="entry name" value="Znf_MYND"/>
</dbReference>
<dbReference type="PROSITE" id="PS01360">
    <property type="entry name" value="ZF_MYND_1"/>
    <property type="match status" value="1"/>
</dbReference>
<keyword evidence="2 4" id="KW-0863">Zinc-finger</keyword>